<feature type="compositionally biased region" description="Basic residues" evidence="1">
    <location>
        <begin position="391"/>
        <end position="400"/>
    </location>
</feature>
<dbReference type="AlphaFoldDB" id="A0A6L2LUT3"/>
<gene>
    <name evidence="2" type="ORF">Tci_037336</name>
</gene>
<name>A0A6L2LUT3_TANCI</name>
<feature type="region of interest" description="Disordered" evidence="1">
    <location>
        <begin position="381"/>
        <end position="408"/>
    </location>
</feature>
<reference evidence="2" key="1">
    <citation type="journal article" date="2019" name="Sci. Rep.">
        <title>Draft genome of Tanacetum cinerariifolium, the natural source of mosquito coil.</title>
        <authorList>
            <person name="Yamashiro T."/>
            <person name="Shiraishi A."/>
            <person name="Satake H."/>
            <person name="Nakayama K."/>
        </authorList>
    </citation>
    <scope>NUCLEOTIDE SEQUENCE</scope>
</reference>
<dbReference type="EMBL" id="BKCJ010005185">
    <property type="protein sequence ID" value="GEU65358.1"/>
    <property type="molecule type" value="Genomic_DNA"/>
</dbReference>
<organism evidence="2">
    <name type="scientific">Tanacetum cinerariifolium</name>
    <name type="common">Dalmatian daisy</name>
    <name type="synonym">Chrysanthemum cinerariifolium</name>
    <dbReference type="NCBI Taxonomy" id="118510"/>
    <lineage>
        <taxon>Eukaryota</taxon>
        <taxon>Viridiplantae</taxon>
        <taxon>Streptophyta</taxon>
        <taxon>Embryophyta</taxon>
        <taxon>Tracheophyta</taxon>
        <taxon>Spermatophyta</taxon>
        <taxon>Magnoliopsida</taxon>
        <taxon>eudicotyledons</taxon>
        <taxon>Gunneridae</taxon>
        <taxon>Pentapetalae</taxon>
        <taxon>asterids</taxon>
        <taxon>campanulids</taxon>
        <taxon>Asterales</taxon>
        <taxon>Asteraceae</taxon>
        <taxon>Asteroideae</taxon>
        <taxon>Anthemideae</taxon>
        <taxon>Anthemidinae</taxon>
        <taxon>Tanacetum</taxon>
    </lineage>
</organism>
<accession>A0A6L2LUT3</accession>
<feature type="compositionally biased region" description="Basic and acidic residues" evidence="1">
    <location>
        <begin position="381"/>
        <end position="390"/>
    </location>
</feature>
<evidence type="ECO:0000313" key="2">
    <source>
        <dbReference type="EMBL" id="GEU65358.1"/>
    </source>
</evidence>
<feature type="region of interest" description="Disordered" evidence="1">
    <location>
        <begin position="212"/>
        <end position="264"/>
    </location>
</feature>
<evidence type="ECO:0000256" key="1">
    <source>
        <dbReference type="SAM" id="MobiDB-lite"/>
    </source>
</evidence>
<comment type="caution">
    <text evidence="2">The sequence shown here is derived from an EMBL/GenBank/DDBJ whole genome shotgun (WGS) entry which is preliminary data.</text>
</comment>
<protein>
    <submittedName>
        <fullName evidence="2">Uncharacterized protein</fullName>
    </submittedName>
</protein>
<proteinExistence type="predicted"/>
<sequence length="408" mass="46072">MDASLVVIECSGAKSDEHITSSSSGTYITHVVDAYIRLVNDQEPSAEVHFTAQHNVLANEQHHTNHSEPSYDTYLLEKVNSNTTLDSTNMCHRGGEIDYDVEQDQVKSSLPKAEFLKMNDTVEKEVYNELSNIFLQLEKHCISLEISIQQKEESFQSNKPFTLHYLPKVRESVFVKPNHVIASGSSRNSTKESYGSNDMAHNYYLEKAKKKTQNKIMNLKPSAMRTTSLQDTTNGRKPKPRSNNQTSRSLSFSPNKSSAVHEKPNTLRSCLRWKPTGRIFKTAGLSQLSANDKAGLGHNGAKESKVSKKITSVSKVETSNYKTSNDKVEMPKIETIRMSEPIIEEWESDSKDTEIVVKPKEVTKTVKPSFEKIESVNARNETVRQAENLRKNNKSPRGNKRNWNGMMT</sequence>
<feature type="compositionally biased region" description="Polar residues" evidence="1">
    <location>
        <begin position="224"/>
        <end position="258"/>
    </location>
</feature>